<feature type="region of interest" description="Disordered" evidence="1">
    <location>
        <begin position="446"/>
        <end position="497"/>
    </location>
</feature>
<name>A0ABR4EHN6_9PEZI</name>
<feature type="compositionally biased region" description="Basic residues" evidence="1">
    <location>
        <begin position="138"/>
        <end position="150"/>
    </location>
</feature>
<feature type="region of interest" description="Disordered" evidence="1">
    <location>
        <begin position="1"/>
        <end position="34"/>
    </location>
</feature>
<feature type="compositionally biased region" description="Basic residues" evidence="1">
    <location>
        <begin position="562"/>
        <end position="574"/>
    </location>
</feature>
<evidence type="ECO:0000256" key="1">
    <source>
        <dbReference type="SAM" id="MobiDB-lite"/>
    </source>
</evidence>
<proteinExistence type="predicted"/>
<protein>
    <submittedName>
        <fullName evidence="2">Uncharacterized protein</fullName>
    </submittedName>
</protein>
<evidence type="ECO:0000313" key="2">
    <source>
        <dbReference type="EMBL" id="KAL2281816.1"/>
    </source>
</evidence>
<dbReference type="EMBL" id="JBAWTH010000054">
    <property type="protein sequence ID" value="KAL2281816.1"/>
    <property type="molecule type" value="Genomic_DNA"/>
</dbReference>
<sequence length="574" mass="63142">MFLHAGASLHGHEFSGSGNGHPPHSPTHAPLQRKRPYLRSAFPTPILRSTTTPPHASTWPLPQTPKATRPVSEVYERPVTDVLGDRVGDRAAARRSVPAAPVVRFKDPEPLETPKSSMTEDEPSFYDSDTSHTSSAARPKRRRATPRKSSHYLLALPAPKRGSKKHLFKNIRPRLLFQLQELPGDQRRPRPAIDVFPASVIAGPIVTARYINLFPRIFGAKGELGPRDLILLKSEDYDTGLSDSDEEDEHVGGRREPLAILSPVRGQDCDEIVMEDGTVWRAIPGPKGNYEFVHIDKHGITQTARWAKRNSTRSVSNQKNANRLSSSAATVAGDLTSVAEPSDYKYTFSLINPQSRRHPILANLTPRSLEVFEDYTTVSTSQGRFPPSRPMSYNFDSASARDLPPSPFSADEPSAERQTHAVDDETKKLITVTGLWLALRLGGAAPDSAETSDASAAHPREPSVSMSCASHALKLPRRSTTSNISSNTPPPAQSGLRRAVSTGAAFMQRRMLKQSHSQSTEVGNNTVVLPDKQAGMHSVTREHRDSERETSAGTGFTPVQKQTRRVSWLKKLKH</sequence>
<keyword evidence="3" id="KW-1185">Reference proteome</keyword>
<feature type="region of interest" description="Disordered" evidence="1">
    <location>
        <begin position="87"/>
        <end position="151"/>
    </location>
</feature>
<feature type="region of interest" description="Disordered" evidence="1">
    <location>
        <begin position="48"/>
        <end position="72"/>
    </location>
</feature>
<organism evidence="2 3">
    <name type="scientific">Diaporthe vaccinii</name>
    <dbReference type="NCBI Taxonomy" id="105482"/>
    <lineage>
        <taxon>Eukaryota</taxon>
        <taxon>Fungi</taxon>
        <taxon>Dikarya</taxon>
        <taxon>Ascomycota</taxon>
        <taxon>Pezizomycotina</taxon>
        <taxon>Sordariomycetes</taxon>
        <taxon>Sordariomycetidae</taxon>
        <taxon>Diaporthales</taxon>
        <taxon>Diaporthaceae</taxon>
        <taxon>Diaporthe</taxon>
        <taxon>Diaporthe eres species complex</taxon>
    </lineage>
</organism>
<gene>
    <name evidence="2" type="ORF">FJTKL_11287</name>
</gene>
<feature type="compositionally biased region" description="Basic and acidic residues" evidence="1">
    <location>
        <begin position="539"/>
        <end position="550"/>
    </location>
</feature>
<reference evidence="2 3" key="1">
    <citation type="submission" date="2024-03" db="EMBL/GenBank/DDBJ databases">
        <title>A high-quality draft genome sequence of Diaporthe vaccinii, a causative agent of upright dieback and viscid rot disease in cranberry plants.</title>
        <authorList>
            <person name="Sarrasin M."/>
            <person name="Lang B.F."/>
            <person name="Burger G."/>
        </authorList>
    </citation>
    <scope>NUCLEOTIDE SEQUENCE [LARGE SCALE GENOMIC DNA]</scope>
    <source>
        <strain evidence="2 3">IS7</strain>
    </source>
</reference>
<comment type="caution">
    <text evidence="2">The sequence shown here is derived from an EMBL/GenBank/DDBJ whole genome shotgun (WGS) entry which is preliminary data.</text>
</comment>
<accession>A0ABR4EHN6</accession>
<feature type="compositionally biased region" description="Low complexity" evidence="1">
    <location>
        <begin position="478"/>
        <end position="487"/>
    </location>
</feature>
<evidence type="ECO:0000313" key="3">
    <source>
        <dbReference type="Proteomes" id="UP001600888"/>
    </source>
</evidence>
<feature type="compositionally biased region" description="Low complexity" evidence="1">
    <location>
        <begin position="94"/>
        <end position="103"/>
    </location>
</feature>
<feature type="region of interest" description="Disordered" evidence="1">
    <location>
        <begin position="534"/>
        <end position="574"/>
    </location>
</feature>
<dbReference type="Proteomes" id="UP001600888">
    <property type="component" value="Unassembled WGS sequence"/>
</dbReference>
<feature type="region of interest" description="Disordered" evidence="1">
    <location>
        <begin position="379"/>
        <end position="422"/>
    </location>
</feature>
<feature type="compositionally biased region" description="Polar residues" evidence="1">
    <location>
        <begin position="551"/>
        <end position="561"/>
    </location>
</feature>